<dbReference type="PIRSF" id="PIRSF036389">
    <property type="entry name" value="IOR_B"/>
    <property type="match status" value="1"/>
</dbReference>
<dbReference type="EMBL" id="FOKK01000003">
    <property type="protein sequence ID" value="SFB01010.1"/>
    <property type="molecule type" value="Genomic_DNA"/>
</dbReference>
<evidence type="ECO:0000313" key="3">
    <source>
        <dbReference type="EMBL" id="SFB01010.1"/>
    </source>
</evidence>
<keyword evidence="1" id="KW-0812">Transmembrane</keyword>
<dbReference type="Pfam" id="PF20256">
    <property type="entry name" value="MoCoBD_2"/>
    <property type="match status" value="2"/>
</dbReference>
<dbReference type="InterPro" id="IPR046867">
    <property type="entry name" value="AldOxase/xan_DH_MoCoBD2"/>
</dbReference>
<dbReference type="PROSITE" id="PS51318">
    <property type="entry name" value="TAT"/>
    <property type="match status" value="1"/>
</dbReference>
<accession>A0A1I0XL12</accession>
<keyword evidence="4" id="KW-1185">Reference proteome</keyword>
<dbReference type="Gene3D" id="3.30.365.10">
    <property type="entry name" value="Aldehyde oxidase/xanthine dehydrogenase, molybdopterin binding domain"/>
    <property type="match status" value="4"/>
</dbReference>
<dbReference type="InterPro" id="IPR006311">
    <property type="entry name" value="TAT_signal"/>
</dbReference>
<evidence type="ECO:0000259" key="2">
    <source>
        <dbReference type="SMART" id="SM01008"/>
    </source>
</evidence>
<dbReference type="Pfam" id="PF02738">
    <property type="entry name" value="MoCoBD_1"/>
    <property type="match status" value="1"/>
</dbReference>
<dbReference type="GO" id="GO:0016491">
    <property type="term" value="F:oxidoreductase activity"/>
    <property type="evidence" value="ECO:0007669"/>
    <property type="project" value="InterPro"/>
</dbReference>
<keyword evidence="1" id="KW-1133">Transmembrane helix</keyword>
<dbReference type="STRING" id="237018.SAMN04489723_103220"/>
<keyword evidence="1" id="KW-0472">Membrane</keyword>
<sequence>MTLIDKKFNRRSFLKVSTLAGGGMMLSFSWLAGCRPTPEQVLTMPKEWFEINSYIKIGENGAVTLFNPNPEFGSNVKTSLPMILAEELDVDWKNVFVEQADFYPERFDRQFTGGSQGIRSGWKPLRTAGATARQLLVNAASQTWNVPVGEITTNAGIVEHKGSGKKAGYGELASLAGTLEAPDPETVKLKDISDFKIIGNSKKNVDGTKIVTGKPMFAMDHKVEGMKYAAIVHPPAFGMKIKSFDKSSVTSMPGIQDAFEVKIFKDDYGRNFFDTTTFPEIIAIVGYSTWEVLQAKKNLKVEWEKAPDSTFPMAGRGGQNMDIKVPGGLENSASHKEKMAEYITKPGNVQRKDGDPESAFKSASRVLERTYTAPFLAHNTMEPMNCFADVNIDRAVIYGPTQAPESIMNTLSSSLGLPKENIQINLARMGGGFGRRAYSHHMTEAALISQKMQAPVKMVYTREDDMSAGVYRPTYSATYRAALDDDNNLLALHVKAGGIPESPLHANRFPAGAIDNYLAESWQIESNITIGAFRAPRSNFIAGAEQSFLDELAEEMGKDPIDFRLELLKRAETNPVGKDNDYDPKRYAGVLELVREKSNWDSAKADIHRGVSAYFCHNSYVAEVVEITIKDNQPVVENVFAAVDCGIVVNPDAAANMGEGAIVDGIGNAFYGEMAFENGVPTKSNFDTYRMIRHKEAPKKIEVHFVQNNESPTGLGEPLFPPVFAALGNSLYKATGKRLYDQPFQPQLIDMKNLRM</sequence>
<organism evidence="3 4">
    <name type="scientific">Algoriphagus aquimarinus</name>
    <dbReference type="NCBI Taxonomy" id="237018"/>
    <lineage>
        <taxon>Bacteria</taxon>
        <taxon>Pseudomonadati</taxon>
        <taxon>Bacteroidota</taxon>
        <taxon>Cytophagia</taxon>
        <taxon>Cytophagales</taxon>
        <taxon>Cyclobacteriaceae</taxon>
        <taxon>Algoriphagus</taxon>
    </lineage>
</organism>
<dbReference type="InterPro" id="IPR052516">
    <property type="entry name" value="N-heterocyclic_Hydroxylase"/>
</dbReference>
<dbReference type="PROSITE" id="PS51257">
    <property type="entry name" value="PROKAR_LIPOPROTEIN"/>
    <property type="match status" value="1"/>
</dbReference>
<reference evidence="3 4" key="1">
    <citation type="submission" date="2016-10" db="EMBL/GenBank/DDBJ databases">
        <authorList>
            <person name="de Groot N.N."/>
        </authorList>
    </citation>
    <scope>NUCLEOTIDE SEQUENCE [LARGE SCALE GENOMIC DNA]</scope>
    <source>
        <strain evidence="3 4">DSM 23399</strain>
    </source>
</reference>
<dbReference type="Gene3D" id="3.90.1170.50">
    <property type="entry name" value="Aldehyde oxidase/xanthine dehydrogenase, a/b hammerhead"/>
    <property type="match status" value="1"/>
</dbReference>
<dbReference type="OrthoDB" id="605889at2"/>
<dbReference type="InterPro" id="IPR037165">
    <property type="entry name" value="AldOxase/xan_DH_Mopterin-bd_sf"/>
</dbReference>
<evidence type="ECO:0000256" key="1">
    <source>
        <dbReference type="SAM" id="Phobius"/>
    </source>
</evidence>
<dbReference type="SUPFAM" id="SSF56003">
    <property type="entry name" value="Molybdenum cofactor-binding domain"/>
    <property type="match status" value="2"/>
</dbReference>
<dbReference type="RefSeq" id="WP_092895144.1">
    <property type="nucleotide sequence ID" value="NZ_FOKK01000003.1"/>
</dbReference>
<dbReference type="InterPro" id="IPR008274">
    <property type="entry name" value="AldOxase/xan_DH_MoCoBD1"/>
</dbReference>
<proteinExistence type="predicted"/>
<feature type="transmembrane region" description="Helical" evidence="1">
    <location>
        <begin position="12"/>
        <end position="32"/>
    </location>
</feature>
<feature type="domain" description="Aldehyde oxidase/xanthine dehydrogenase a/b hammerhead" evidence="2">
    <location>
        <begin position="212"/>
        <end position="307"/>
    </location>
</feature>
<dbReference type="InterPro" id="IPR000674">
    <property type="entry name" value="Ald_Oxase/Xan_DH_a/b"/>
</dbReference>
<dbReference type="SMART" id="SM01008">
    <property type="entry name" value="Ald_Xan_dh_C"/>
    <property type="match status" value="1"/>
</dbReference>
<name>A0A1I0XL12_9BACT</name>
<dbReference type="InterPro" id="IPR012368">
    <property type="entry name" value="OxRdtase_Mopterin-bd_su_IorB"/>
</dbReference>
<protein>
    <submittedName>
        <fullName evidence="3">Isoquinoline 1-oxidoreductase, beta subunit</fullName>
    </submittedName>
</protein>
<evidence type="ECO:0000313" key="4">
    <source>
        <dbReference type="Proteomes" id="UP000198790"/>
    </source>
</evidence>
<dbReference type="PANTHER" id="PTHR47495:SF2">
    <property type="entry name" value="ALDEHYDE DEHYDROGENASE"/>
    <property type="match status" value="1"/>
</dbReference>
<gene>
    <name evidence="3" type="ORF">SAMN04489723_103220</name>
</gene>
<dbReference type="AlphaFoldDB" id="A0A1I0XL12"/>
<dbReference type="PANTHER" id="PTHR47495">
    <property type="entry name" value="ALDEHYDE DEHYDROGENASE"/>
    <property type="match status" value="1"/>
</dbReference>
<dbReference type="Proteomes" id="UP000198790">
    <property type="component" value="Unassembled WGS sequence"/>
</dbReference>